<reference evidence="12" key="1">
    <citation type="submission" date="2017-02" db="UniProtKB">
        <authorList>
            <consortium name="WormBaseParasite"/>
        </authorList>
    </citation>
    <scope>IDENTIFICATION</scope>
</reference>
<evidence type="ECO:0000256" key="1">
    <source>
        <dbReference type="ARBA" id="ARBA00004173"/>
    </source>
</evidence>
<evidence type="ECO:0000256" key="8">
    <source>
        <dbReference type="ARBA" id="ARBA00083109"/>
    </source>
</evidence>
<evidence type="ECO:0000313" key="10">
    <source>
        <dbReference type="Proteomes" id="UP000038040"/>
    </source>
</evidence>
<keyword evidence="11" id="KW-1185">Reference proteome</keyword>
<protein>
    <recommendedName>
        <fullName evidence="7">Small ribosomal subunit protein uS2m</fullName>
    </recommendedName>
    <alternativeName>
        <fullName evidence="8">28S ribosomal protein S2, mitochondrial</fullName>
    </alternativeName>
</protein>
<dbReference type="GO" id="GO:0005743">
    <property type="term" value="C:mitochondrial inner membrane"/>
    <property type="evidence" value="ECO:0007669"/>
    <property type="project" value="UniProtKB-ARBA"/>
</dbReference>
<proteinExistence type="inferred from homology"/>
<gene>
    <name evidence="9" type="ORF">DME_LOCUS6109</name>
</gene>
<keyword evidence="4" id="KW-0496">Mitochondrion</keyword>
<evidence type="ECO:0000256" key="5">
    <source>
        <dbReference type="ARBA" id="ARBA00023274"/>
    </source>
</evidence>
<keyword evidence="5" id="KW-0687">Ribonucleoprotein</keyword>
<evidence type="ECO:0000256" key="4">
    <source>
        <dbReference type="ARBA" id="ARBA00023128"/>
    </source>
</evidence>
<dbReference type="WBParaSite" id="DME_0000174901-mRNA-1">
    <property type="protein sequence ID" value="DME_0000174901-mRNA-1"/>
    <property type="gene ID" value="DME_0000174901"/>
</dbReference>
<dbReference type="OrthoDB" id="2320368at2759"/>
<organism evidence="10 12">
    <name type="scientific">Dracunculus medinensis</name>
    <name type="common">Guinea worm</name>
    <dbReference type="NCBI Taxonomy" id="318479"/>
    <lineage>
        <taxon>Eukaryota</taxon>
        <taxon>Metazoa</taxon>
        <taxon>Ecdysozoa</taxon>
        <taxon>Nematoda</taxon>
        <taxon>Chromadorea</taxon>
        <taxon>Rhabditida</taxon>
        <taxon>Spirurina</taxon>
        <taxon>Dracunculoidea</taxon>
        <taxon>Dracunculidae</taxon>
        <taxon>Dracunculus</taxon>
    </lineage>
</organism>
<keyword evidence="3" id="KW-0689">Ribosomal protein</keyword>
<comment type="subcellular location">
    <subcellularLocation>
        <location evidence="1">Mitochondrion</location>
    </subcellularLocation>
</comment>
<dbReference type="Proteomes" id="UP000274756">
    <property type="component" value="Unassembled WGS sequence"/>
</dbReference>
<dbReference type="HAMAP" id="MF_00291_B">
    <property type="entry name" value="Ribosomal_uS2_B"/>
    <property type="match status" value="1"/>
</dbReference>
<dbReference type="Pfam" id="PF00318">
    <property type="entry name" value="Ribosomal_S2"/>
    <property type="match status" value="2"/>
</dbReference>
<accession>A0A0N4U4N0</accession>
<dbReference type="InterPro" id="IPR023591">
    <property type="entry name" value="Ribosomal_uS2_flav_dom_sf"/>
</dbReference>
<evidence type="ECO:0000313" key="11">
    <source>
        <dbReference type="Proteomes" id="UP000274756"/>
    </source>
</evidence>
<evidence type="ECO:0000313" key="9">
    <source>
        <dbReference type="EMBL" id="VDN56136.1"/>
    </source>
</evidence>
<dbReference type="InterPro" id="IPR001865">
    <property type="entry name" value="Ribosomal_uS2"/>
</dbReference>
<evidence type="ECO:0000256" key="6">
    <source>
        <dbReference type="ARBA" id="ARBA00059792"/>
    </source>
</evidence>
<dbReference type="PANTHER" id="PTHR12534:SF0">
    <property type="entry name" value="SMALL RIBOSOMAL SUBUNIT PROTEIN US2M"/>
    <property type="match status" value="1"/>
</dbReference>
<comment type="similarity">
    <text evidence="2">Belongs to the universal ribosomal protein uS2 family.</text>
</comment>
<dbReference type="AlphaFoldDB" id="A0A0N4U4N0"/>
<sequence length="238" mass="26723">MDASTLNISGPCTVISRALRPYFDETLQKDDYFDVNKLVDIGALFKARVHYGHKVGTLNEKMKWAIIGERLGISIFDLNITRTYLIRALDFIAHIAYRGGLFLFITSNRENMLMVEKRARSIGEYAHVRKWQEGTLLNSKQLFGVTVRLPDTIIFLSTLTSVLETHPAVIEAAKMTIPTVGIVDSNSDPAYITYPIPGNDDSLVSIEYYMNLFTAAIRKGKIARSSINVSEKIKVSDI</sequence>
<dbReference type="PRINTS" id="PR00395">
    <property type="entry name" value="RIBOSOMALS2"/>
</dbReference>
<evidence type="ECO:0000256" key="3">
    <source>
        <dbReference type="ARBA" id="ARBA00022980"/>
    </source>
</evidence>
<dbReference type="Proteomes" id="UP000038040">
    <property type="component" value="Unplaced"/>
</dbReference>
<dbReference type="InterPro" id="IPR005706">
    <property type="entry name" value="Ribosomal_uS2_bac/mit/plastid"/>
</dbReference>
<dbReference type="GO" id="GO:0006412">
    <property type="term" value="P:translation"/>
    <property type="evidence" value="ECO:0007669"/>
    <property type="project" value="InterPro"/>
</dbReference>
<dbReference type="SUPFAM" id="SSF52313">
    <property type="entry name" value="Ribosomal protein S2"/>
    <property type="match status" value="1"/>
</dbReference>
<evidence type="ECO:0000313" key="12">
    <source>
        <dbReference type="WBParaSite" id="DME_0000174901-mRNA-1"/>
    </source>
</evidence>
<dbReference type="GO" id="GO:0005763">
    <property type="term" value="C:mitochondrial small ribosomal subunit"/>
    <property type="evidence" value="ECO:0007669"/>
    <property type="project" value="UniProtKB-ARBA"/>
</dbReference>
<evidence type="ECO:0000256" key="2">
    <source>
        <dbReference type="ARBA" id="ARBA00006242"/>
    </source>
</evidence>
<dbReference type="STRING" id="318479.A0A0N4U4N0"/>
<name>A0A0N4U4N0_DRAME</name>
<dbReference type="EMBL" id="UYYG01001154">
    <property type="protein sequence ID" value="VDN56136.1"/>
    <property type="molecule type" value="Genomic_DNA"/>
</dbReference>
<dbReference type="GO" id="GO:0003735">
    <property type="term" value="F:structural constituent of ribosome"/>
    <property type="evidence" value="ECO:0007669"/>
    <property type="project" value="InterPro"/>
</dbReference>
<reference evidence="9 11" key="2">
    <citation type="submission" date="2018-11" db="EMBL/GenBank/DDBJ databases">
        <authorList>
            <consortium name="Pathogen Informatics"/>
        </authorList>
    </citation>
    <scope>NUCLEOTIDE SEQUENCE [LARGE SCALE GENOMIC DNA]</scope>
</reference>
<dbReference type="PANTHER" id="PTHR12534">
    <property type="entry name" value="30S RIBOSOMAL PROTEIN S2 PROKARYOTIC AND ORGANELLAR"/>
    <property type="match status" value="1"/>
</dbReference>
<dbReference type="FunFam" id="3.40.50.10490:FF:000026">
    <property type="entry name" value="28S ribosomal protein S2, mitochondrial"/>
    <property type="match status" value="1"/>
</dbReference>
<dbReference type="Gene3D" id="3.40.50.10490">
    <property type="entry name" value="Glucose-6-phosphate isomerase like protein, domain 1"/>
    <property type="match status" value="1"/>
</dbReference>
<evidence type="ECO:0000256" key="7">
    <source>
        <dbReference type="ARBA" id="ARBA00071390"/>
    </source>
</evidence>
<dbReference type="CDD" id="cd01425">
    <property type="entry name" value="RPS2"/>
    <property type="match status" value="1"/>
</dbReference>
<comment type="function">
    <text evidence="6">Required for mitoribosome formation and stability, and mitochondrial translation.</text>
</comment>